<sequence length="400" mass="44560">MVRTPLPASSKDFTPSDPNDRKTMMGIFPPVSEPKTELGRYRILSPTAGIRVSPLCLGAMSIGDQSHGFMASALNTEEAFKFLDYFYEAGGNFIDTANFYQDGQSEMIIGEWIEKRGLRDEIVLATKYTVFPHDKKEGKWQGIGANYAGNHKKSLKLSVEDSLKKLRTDYIDLFYVHVWDYSTGVAEVMQSLNELVKSGKVLYLGISDTPAWIVAQANDYARQHGLAQFSVYQGAWSLAQRDMERDIIPMCRAYGMSIAPWAVMGQGRFKTPEQLKERANSMRGSRPPSDGDLKAAQALKEVADELGGDVRLPNIALAWARQTMTDCYPIIGGTSIENLKSNIEALKIHLTDAQMAKLTNAVDFDWGFPYMFGTDPHYLPGGEPRNILVQASKLKFTQLA</sequence>
<evidence type="ECO:0000256" key="3">
    <source>
        <dbReference type="SAM" id="MobiDB-lite"/>
    </source>
</evidence>
<dbReference type="GeneID" id="92181895"/>
<protein>
    <recommendedName>
        <fullName evidence="4">NADP-dependent oxidoreductase domain-containing protein</fullName>
    </recommendedName>
</protein>
<feature type="region of interest" description="Disordered" evidence="3">
    <location>
        <begin position="1"/>
        <end position="22"/>
    </location>
</feature>
<dbReference type="InterPro" id="IPR036812">
    <property type="entry name" value="NAD(P)_OxRdtase_dom_sf"/>
</dbReference>
<dbReference type="InterPro" id="IPR050523">
    <property type="entry name" value="AKR_Detox_Biosynth"/>
</dbReference>
<evidence type="ECO:0000256" key="1">
    <source>
        <dbReference type="ARBA" id="ARBA00022857"/>
    </source>
</evidence>
<accession>A0AAW0YY10</accession>
<keyword evidence="1" id="KW-0521">NADP</keyword>
<dbReference type="PANTHER" id="PTHR43364:SF7">
    <property type="entry name" value="NADP-DEPENDENT OXIDOREDUCTASE DOMAIN-CONTAINING PROTEIN-RELATED"/>
    <property type="match status" value="1"/>
</dbReference>
<dbReference type="Proteomes" id="UP001388673">
    <property type="component" value="Unassembled WGS sequence"/>
</dbReference>
<comment type="similarity">
    <text evidence="2">Belongs to the aldo/keto reductase family. Aldo/keto reductase 2 subfamily.</text>
</comment>
<evidence type="ECO:0000313" key="6">
    <source>
        <dbReference type="Proteomes" id="UP001388673"/>
    </source>
</evidence>
<dbReference type="SUPFAM" id="SSF51430">
    <property type="entry name" value="NAD(P)-linked oxidoreductase"/>
    <property type="match status" value="1"/>
</dbReference>
<dbReference type="EMBL" id="JBCAWK010000008">
    <property type="protein sequence ID" value="KAK8850717.1"/>
    <property type="molecule type" value="Genomic_DNA"/>
</dbReference>
<dbReference type="InterPro" id="IPR023210">
    <property type="entry name" value="NADP_OxRdtase_dom"/>
</dbReference>
<feature type="domain" description="NADP-dependent oxidoreductase" evidence="4">
    <location>
        <begin position="54"/>
        <end position="361"/>
    </location>
</feature>
<evidence type="ECO:0000259" key="4">
    <source>
        <dbReference type="Pfam" id="PF00248"/>
    </source>
</evidence>
<dbReference type="PANTHER" id="PTHR43364">
    <property type="entry name" value="NADH-SPECIFIC METHYLGLYOXAL REDUCTASE-RELATED"/>
    <property type="match status" value="1"/>
</dbReference>
<comment type="caution">
    <text evidence="5">The sequence shown here is derived from an EMBL/GenBank/DDBJ whole genome shotgun (WGS) entry which is preliminary data.</text>
</comment>
<keyword evidence="6" id="KW-1185">Reference proteome</keyword>
<evidence type="ECO:0000313" key="5">
    <source>
        <dbReference type="EMBL" id="KAK8850717.1"/>
    </source>
</evidence>
<dbReference type="Gene3D" id="3.20.20.100">
    <property type="entry name" value="NADP-dependent oxidoreductase domain"/>
    <property type="match status" value="1"/>
</dbReference>
<dbReference type="KEGG" id="kne:92181895"/>
<proteinExistence type="inferred from homology"/>
<evidence type="ECO:0000256" key="2">
    <source>
        <dbReference type="ARBA" id="ARBA00038157"/>
    </source>
</evidence>
<name>A0AAW0YY10_9TREE</name>
<gene>
    <name evidence="5" type="ORF">IAR55_004637</name>
</gene>
<dbReference type="AlphaFoldDB" id="A0AAW0YY10"/>
<organism evidence="5 6">
    <name type="scientific">Kwoniella newhampshirensis</name>
    <dbReference type="NCBI Taxonomy" id="1651941"/>
    <lineage>
        <taxon>Eukaryota</taxon>
        <taxon>Fungi</taxon>
        <taxon>Dikarya</taxon>
        <taxon>Basidiomycota</taxon>
        <taxon>Agaricomycotina</taxon>
        <taxon>Tremellomycetes</taxon>
        <taxon>Tremellales</taxon>
        <taxon>Cryptococcaceae</taxon>
        <taxon>Kwoniella</taxon>
    </lineage>
</organism>
<dbReference type="RefSeq" id="XP_066802148.1">
    <property type="nucleotide sequence ID" value="XM_066947734.1"/>
</dbReference>
<dbReference type="Pfam" id="PF00248">
    <property type="entry name" value="Aldo_ket_red"/>
    <property type="match status" value="1"/>
</dbReference>
<reference evidence="5 6" key="1">
    <citation type="journal article" date="2024" name="bioRxiv">
        <title>Comparative genomics of Cryptococcus and Kwoniella reveals pathogenesis evolution and contrasting karyotype dynamics via intercentromeric recombination or chromosome fusion.</title>
        <authorList>
            <person name="Coelho M.A."/>
            <person name="David-Palma M."/>
            <person name="Shea T."/>
            <person name="Bowers K."/>
            <person name="McGinley-Smith S."/>
            <person name="Mohammad A.W."/>
            <person name="Gnirke A."/>
            <person name="Yurkov A.M."/>
            <person name="Nowrousian M."/>
            <person name="Sun S."/>
            <person name="Cuomo C.A."/>
            <person name="Heitman J."/>
        </authorList>
    </citation>
    <scope>NUCLEOTIDE SEQUENCE [LARGE SCALE GENOMIC DNA]</scope>
    <source>
        <strain evidence="5 6">CBS 13917</strain>
    </source>
</reference>